<dbReference type="InterPro" id="IPR010406">
    <property type="entry name" value="DUF1003"/>
</dbReference>
<evidence type="ECO:0000313" key="4">
    <source>
        <dbReference type="Proteomes" id="UP000051589"/>
    </source>
</evidence>
<dbReference type="RefSeq" id="WP_061777022.1">
    <property type="nucleotide sequence ID" value="NZ_AYZH01000002.1"/>
</dbReference>
<protein>
    <recommendedName>
        <fullName evidence="5">Cyclic nucleotide-binding protein</fullName>
    </recommendedName>
</protein>
<feature type="transmembrane region" description="Helical" evidence="2">
    <location>
        <begin position="146"/>
        <end position="170"/>
    </location>
</feature>
<dbReference type="Pfam" id="PF06210">
    <property type="entry name" value="DUF1003"/>
    <property type="match status" value="1"/>
</dbReference>
<evidence type="ECO:0000256" key="2">
    <source>
        <dbReference type="SAM" id="Phobius"/>
    </source>
</evidence>
<keyword evidence="2" id="KW-1133">Transmembrane helix</keyword>
<sequence>MAEKESLVCLVDGQPVSLESSLQLSELEAGLRNRIKREFPQSHTTDYICGHHLLKYRLEHVDAMINADLKQTRKINHKLTKALQSDDYDIIDVNESLTESLTFGQKVSDDVARFGGSWGFIFIFMFVLISWMIINGLHMFGVNFDNYPFILLNLVLSCVAAIQAPIIMMSQNRSADRDRMMAENDYHVNLKSEHELRLLHAKVDHLAQNQVPHTMEIERFQLEILGEIRQELVELREAAAATDGDSTKRRESHHENMDHS</sequence>
<evidence type="ECO:0008006" key="5">
    <source>
        <dbReference type="Google" id="ProtNLM"/>
    </source>
</evidence>
<keyword evidence="4" id="KW-1185">Reference proteome</keyword>
<feature type="transmembrane region" description="Helical" evidence="2">
    <location>
        <begin position="114"/>
        <end position="134"/>
    </location>
</feature>
<comment type="caution">
    <text evidence="3">The sequence shown here is derived from an EMBL/GenBank/DDBJ whole genome shotgun (WGS) entry which is preliminary data.</text>
</comment>
<reference evidence="3 4" key="1">
    <citation type="journal article" date="2015" name="Genome Announc.">
        <title>Expanding the biotechnology potential of lactobacilli through comparative genomics of 213 strains and associated genera.</title>
        <authorList>
            <person name="Sun Z."/>
            <person name="Harris H.M."/>
            <person name="McCann A."/>
            <person name="Guo C."/>
            <person name="Argimon S."/>
            <person name="Zhang W."/>
            <person name="Yang X."/>
            <person name="Jeffery I.B."/>
            <person name="Cooney J.C."/>
            <person name="Kagawa T.F."/>
            <person name="Liu W."/>
            <person name="Song Y."/>
            <person name="Salvetti E."/>
            <person name="Wrobel A."/>
            <person name="Rasinkangas P."/>
            <person name="Parkhill J."/>
            <person name="Rea M.C."/>
            <person name="O'Sullivan O."/>
            <person name="Ritari J."/>
            <person name="Douillard F.P."/>
            <person name="Paul Ross R."/>
            <person name="Yang R."/>
            <person name="Briner A.E."/>
            <person name="Felis G.E."/>
            <person name="de Vos W.M."/>
            <person name="Barrangou R."/>
            <person name="Klaenhammer T.R."/>
            <person name="Caufield P.W."/>
            <person name="Cui Y."/>
            <person name="Zhang H."/>
            <person name="O'Toole P.W."/>
        </authorList>
    </citation>
    <scope>NUCLEOTIDE SEQUENCE [LARGE SCALE GENOMIC DNA]</scope>
    <source>
        <strain evidence="3 4">DSM 21775</strain>
    </source>
</reference>
<accession>A0A0R2DGI9</accession>
<dbReference type="EMBL" id="AYZH01000002">
    <property type="protein sequence ID" value="KRN03176.1"/>
    <property type="molecule type" value="Genomic_DNA"/>
</dbReference>
<dbReference type="OrthoDB" id="9795736at2"/>
<organism evidence="3 4">
    <name type="scientific">Levilactobacillus senmaizukei DSM 21775 = NBRC 103853</name>
    <dbReference type="NCBI Taxonomy" id="1423803"/>
    <lineage>
        <taxon>Bacteria</taxon>
        <taxon>Bacillati</taxon>
        <taxon>Bacillota</taxon>
        <taxon>Bacilli</taxon>
        <taxon>Lactobacillales</taxon>
        <taxon>Lactobacillaceae</taxon>
        <taxon>Levilactobacillus</taxon>
    </lineage>
</organism>
<keyword evidence="2" id="KW-0472">Membrane</keyword>
<dbReference type="PANTHER" id="PTHR41386">
    <property type="entry name" value="INTEGRAL MEMBRANE PROTEIN-RELATED"/>
    <property type="match status" value="1"/>
</dbReference>
<dbReference type="Proteomes" id="UP000051589">
    <property type="component" value="Unassembled WGS sequence"/>
</dbReference>
<evidence type="ECO:0000313" key="3">
    <source>
        <dbReference type="EMBL" id="KRN03176.1"/>
    </source>
</evidence>
<name>A0A0R2DGI9_9LACO</name>
<gene>
    <name evidence="3" type="ORF">FD13_GL000931</name>
</gene>
<dbReference type="STRING" id="1423803.FD13_GL000931"/>
<dbReference type="PATRIC" id="fig|1423803.3.peg.931"/>
<feature type="region of interest" description="Disordered" evidence="1">
    <location>
        <begin position="239"/>
        <end position="260"/>
    </location>
</feature>
<proteinExistence type="predicted"/>
<feature type="compositionally biased region" description="Basic and acidic residues" evidence="1">
    <location>
        <begin position="245"/>
        <end position="260"/>
    </location>
</feature>
<evidence type="ECO:0000256" key="1">
    <source>
        <dbReference type="SAM" id="MobiDB-lite"/>
    </source>
</evidence>
<keyword evidence="2" id="KW-0812">Transmembrane</keyword>
<dbReference type="PANTHER" id="PTHR41386:SF1">
    <property type="entry name" value="MEMBRANE PROTEIN"/>
    <property type="match status" value="1"/>
</dbReference>
<dbReference type="AlphaFoldDB" id="A0A0R2DGI9"/>